<dbReference type="PANTHER" id="PTHR11309:SF23">
    <property type="entry name" value="FRIZZLED-4"/>
    <property type="match status" value="1"/>
</dbReference>
<dbReference type="OrthoDB" id="5959102at2759"/>
<dbReference type="GO" id="GO:0017147">
    <property type="term" value="F:Wnt-protein binding"/>
    <property type="evidence" value="ECO:0007669"/>
    <property type="project" value="TreeGrafter"/>
</dbReference>
<keyword evidence="6 17" id="KW-0812">Transmembrane</keyword>
<keyword evidence="7 18" id="KW-0732">Signal</keyword>
<keyword evidence="4" id="KW-0217">Developmental protein</keyword>
<sequence length="547" mass="60265">MWSVIVLAAVLGLTTPEPLLRTCEPIRVELCTGLGYNFTGMPNLGGNELQQEADYTLKTFSPLIQFGCSSQLKLFLCSVYVPMCTEKVTNPIGPCRGLCESVRSRCYPVLQGFGFPWPDALNCSRFPEENNHEHMCMEGPKDLGIDITAPVLPAIQNFDCPPNHDKTDVSGACVPICNADILFDSSEKKFAEVWITVWTIICLVSSTAAVLTLSIGGGRVRARPLVSLALCYCFVSGGWALRMLMGRSYTSCLPAGIPMGGRRYEIPEDGFSNPNCAITFLLVYYFGMASNIWWVCLCAWWVARAGLSWTPEKLRSMGTFLHVVAWGLPAAQTVAALVRREVDADELTGTCYVGNKDPTTLLALVLVPQLLYLTAGVALLIFGCILVIRKPRPLAAAPLTGATPRKDSDLLGALCSLYVLPTACVFASICYEYNNHLVWSKGLEKPLLWVFLLKYLMSLFVGVSTVFWIWASKSITAWKGVFRRMGPRKQLPVKCQQVQVMRYGPNPRPAVPPPSAISTASSRHSSRPHSQRKPRVHHYRVGGETVL</sequence>
<feature type="disulfide bond" evidence="15">
    <location>
        <begin position="31"/>
        <end position="77"/>
    </location>
</feature>
<keyword evidence="10 17" id="KW-0472">Membrane</keyword>
<feature type="disulfide bond" evidence="15">
    <location>
        <begin position="95"/>
        <end position="136"/>
    </location>
</feature>
<dbReference type="PANTHER" id="PTHR11309">
    <property type="entry name" value="FRIZZLED"/>
    <property type="match status" value="1"/>
</dbReference>
<dbReference type="InterPro" id="IPR020067">
    <property type="entry name" value="Frizzled_dom"/>
</dbReference>
<feature type="transmembrane region" description="Helical" evidence="17">
    <location>
        <begin position="282"/>
        <end position="307"/>
    </location>
</feature>
<dbReference type="PRINTS" id="PR00489">
    <property type="entry name" value="FRIZZLED"/>
</dbReference>
<gene>
    <name evidence="22" type="primary">LOC108744150</name>
</gene>
<dbReference type="CDD" id="cd07448">
    <property type="entry name" value="CRD_FZ4"/>
    <property type="match status" value="1"/>
</dbReference>
<keyword evidence="5" id="KW-0879">Wnt signaling pathway</keyword>
<dbReference type="PROSITE" id="PS50261">
    <property type="entry name" value="G_PROTEIN_RECEP_F2_4"/>
    <property type="match status" value="1"/>
</dbReference>
<dbReference type="InParanoid" id="A0A1W4XS35"/>
<accession>A0A1W4XS35</accession>
<evidence type="ECO:0000256" key="11">
    <source>
        <dbReference type="ARBA" id="ARBA00023157"/>
    </source>
</evidence>
<evidence type="ECO:0000256" key="14">
    <source>
        <dbReference type="ARBA" id="ARBA00023224"/>
    </source>
</evidence>
<dbReference type="GeneID" id="108744150"/>
<dbReference type="InterPro" id="IPR000539">
    <property type="entry name" value="Frizzled/Smoothened_7TM"/>
</dbReference>
<keyword evidence="21" id="KW-1185">Reference proteome</keyword>
<keyword evidence="14" id="KW-0807">Transducer</keyword>
<keyword evidence="9" id="KW-0297">G-protein coupled receptor</keyword>
<feature type="disulfide bond" evidence="15">
    <location>
        <begin position="99"/>
        <end position="123"/>
    </location>
</feature>
<dbReference type="PROSITE" id="PS50038">
    <property type="entry name" value="FZ"/>
    <property type="match status" value="1"/>
</dbReference>
<evidence type="ECO:0000256" key="13">
    <source>
        <dbReference type="ARBA" id="ARBA00023180"/>
    </source>
</evidence>
<dbReference type="InterPro" id="IPR036790">
    <property type="entry name" value="Frizzled_dom_sf"/>
</dbReference>
<keyword evidence="13" id="KW-0325">Glycoprotein</keyword>
<comment type="subcellular location">
    <subcellularLocation>
        <location evidence="1">Membrane</location>
        <topology evidence="1">Multi-pass membrane protein</topology>
    </subcellularLocation>
</comment>
<dbReference type="GO" id="GO:0035567">
    <property type="term" value="P:non-canonical Wnt signaling pathway"/>
    <property type="evidence" value="ECO:0007669"/>
    <property type="project" value="TreeGrafter"/>
</dbReference>
<dbReference type="GO" id="GO:0005886">
    <property type="term" value="C:plasma membrane"/>
    <property type="evidence" value="ECO:0007669"/>
    <property type="project" value="TreeGrafter"/>
</dbReference>
<evidence type="ECO:0000256" key="15">
    <source>
        <dbReference type="PROSITE-ProRule" id="PRU00090"/>
    </source>
</evidence>
<dbReference type="Gene3D" id="1.10.2000.10">
    <property type="entry name" value="Frizzled cysteine-rich domain"/>
    <property type="match status" value="1"/>
</dbReference>
<evidence type="ECO:0000256" key="10">
    <source>
        <dbReference type="ARBA" id="ARBA00023136"/>
    </source>
</evidence>
<dbReference type="InterPro" id="IPR015526">
    <property type="entry name" value="Frizzled/SFRP"/>
</dbReference>
<name>A0A1W4XS35_AGRPL</name>
<evidence type="ECO:0000256" key="12">
    <source>
        <dbReference type="ARBA" id="ARBA00023170"/>
    </source>
</evidence>
<evidence type="ECO:0000256" key="18">
    <source>
        <dbReference type="SAM" id="SignalP"/>
    </source>
</evidence>
<dbReference type="Gene3D" id="1.20.1070.10">
    <property type="entry name" value="Rhodopsin 7-helix transmembrane proteins"/>
    <property type="match status" value="1"/>
</dbReference>
<feature type="chain" id="PRO_5010730050" description="Frizzled-4" evidence="18">
    <location>
        <begin position="17"/>
        <end position="547"/>
    </location>
</feature>
<organism evidence="21 22">
    <name type="scientific">Agrilus planipennis</name>
    <name type="common">Emerald ash borer</name>
    <name type="synonym">Agrilus marcopoli</name>
    <dbReference type="NCBI Taxonomy" id="224129"/>
    <lineage>
        <taxon>Eukaryota</taxon>
        <taxon>Metazoa</taxon>
        <taxon>Ecdysozoa</taxon>
        <taxon>Arthropoda</taxon>
        <taxon>Hexapoda</taxon>
        <taxon>Insecta</taxon>
        <taxon>Pterygota</taxon>
        <taxon>Neoptera</taxon>
        <taxon>Endopterygota</taxon>
        <taxon>Coleoptera</taxon>
        <taxon>Polyphaga</taxon>
        <taxon>Elateriformia</taxon>
        <taxon>Buprestoidea</taxon>
        <taxon>Buprestidae</taxon>
        <taxon>Agrilinae</taxon>
        <taxon>Agrilus</taxon>
    </lineage>
</organism>
<evidence type="ECO:0000256" key="1">
    <source>
        <dbReference type="ARBA" id="ARBA00004141"/>
    </source>
</evidence>
<feature type="transmembrane region" description="Helical" evidence="17">
    <location>
        <begin position="319"/>
        <end position="338"/>
    </location>
</feature>
<dbReference type="Pfam" id="PF01392">
    <property type="entry name" value="Fz"/>
    <property type="match status" value="1"/>
</dbReference>
<feature type="transmembrane region" description="Helical" evidence="17">
    <location>
        <begin position="193"/>
        <end position="213"/>
    </location>
</feature>
<evidence type="ECO:0000259" key="20">
    <source>
        <dbReference type="PROSITE" id="PS50261"/>
    </source>
</evidence>
<dbReference type="GO" id="GO:0060070">
    <property type="term" value="P:canonical Wnt signaling pathway"/>
    <property type="evidence" value="ECO:0007669"/>
    <property type="project" value="TreeGrafter"/>
</dbReference>
<evidence type="ECO:0000256" key="16">
    <source>
        <dbReference type="SAM" id="MobiDB-lite"/>
    </source>
</evidence>
<keyword evidence="11 15" id="KW-1015">Disulfide bond</keyword>
<proteinExistence type="inferred from homology"/>
<dbReference type="Pfam" id="PF01534">
    <property type="entry name" value="Frizzled"/>
    <property type="match status" value="1"/>
</dbReference>
<evidence type="ECO:0000256" key="4">
    <source>
        <dbReference type="ARBA" id="ARBA00022473"/>
    </source>
</evidence>
<feature type="transmembrane region" description="Helical" evidence="17">
    <location>
        <begin position="410"/>
        <end position="429"/>
    </location>
</feature>
<dbReference type="FunCoup" id="A0A1W4XS35">
    <property type="interactions" value="274"/>
</dbReference>
<feature type="region of interest" description="Disordered" evidence="16">
    <location>
        <begin position="504"/>
        <end position="547"/>
    </location>
</feature>
<feature type="transmembrane region" description="Helical" evidence="17">
    <location>
        <begin position="449"/>
        <end position="470"/>
    </location>
</feature>
<dbReference type="Proteomes" id="UP000192223">
    <property type="component" value="Unplaced"/>
</dbReference>
<evidence type="ECO:0000256" key="17">
    <source>
        <dbReference type="SAM" id="Phobius"/>
    </source>
</evidence>
<dbReference type="GO" id="GO:0004930">
    <property type="term" value="F:G protein-coupled receptor activity"/>
    <property type="evidence" value="ECO:0007669"/>
    <property type="project" value="UniProtKB-KW"/>
</dbReference>
<evidence type="ECO:0000256" key="9">
    <source>
        <dbReference type="ARBA" id="ARBA00023040"/>
    </source>
</evidence>
<dbReference type="FunFam" id="1.10.2000.10:FF:000008">
    <property type="entry name" value="Frizzled receptor 4"/>
    <property type="match status" value="1"/>
</dbReference>
<evidence type="ECO:0000313" key="21">
    <source>
        <dbReference type="Proteomes" id="UP000192223"/>
    </source>
</evidence>
<keyword evidence="8 17" id="KW-1133">Transmembrane helix</keyword>
<dbReference type="SMART" id="SM00063">
    <property type="entry name" value="FRI"/>
    <property type="match status" value="1"/>
</dbReference>
<feature type="compositionally biased region" description="Basic residues" evidence="16">
    <location>
        <begin position="524"/>
        <end position="540"/>
    </location>
</feature>
<comment type="similarity">
    <text evidence="2">Belongs to the G-protein coupled receptor Fz/Smo family.</text>
</comment>
<evidence type="ECO:0000259" key="19">
    <source>
        <dbReference type="PROSITE" id="PS50038"/>
    </source>
</evidence>
<evidence type="ECO:0000256" key="7">
    <source>
        <dbReference type="ARBA" id="ARBA00022729"/>
    </source>
</evidence>
<dbReference type="InterPro" id="IPR041765">
    <property type="entry name" value="FZ4_CRD"/>
</dbReference>
<dbReference type="InterPro" id="IPR017981">
    <property type="entry name" value="GPCR_2-like_7TM"/>
</dbReference>
<feature type="domain" description="FZ" evidence="19">
    <location>
        <begin position="23"/>
        <end position="139"/>
    </location>
</feature>
<evidence type="ECO:0000256" key="8">
    <source>
        <dbReference type="ARBA" id="ARBA00022989"/>
    </source>
</evidence>
<protein>
    <recommendedName>
        <fullName evidence="3">Frizzled-4</fullName>
    </recommendedName>
</protein>
<evidence type="ECO:0000256" key="3">
    <source>
        <dbReference type="ARBA" id="ARBA00018149"/>
    </source>
</evidence>
<feature type="domain" description="G-protein coupled receptors family 2 profile 2" evidence="20">
    <location>
        <begin position="188"/>
        <end position="477"/>
    </location>
</feature>
<dbReference type="SUPFAM" id="SSF63501">
    <property type="entry name" value="Frizzled cysteine-rich domain"/>
    <property type="match status" value="1"/>
</dbReference>
<keyword evidence="12" id="KW-0675">Receptor</keyword>
<feature type="compositionally biased region" description="Pro residues" evidence="16">
    <location>
        <begin position="506"/>
        <end position="515"/>
    </location>
</feature>
<feature type="transmembrane region" description="Helical" evidence="17">
    <location>
        <begin position="225"/>
        <end position="245"/>
    </location>
</feature>
<evidence type="ECO:0000313" key="22">
    <source>
        <dbReference type="RefSeq" id="XP_018335278.1"/>
    </source>
</evidence>
<dbReference type="SMART" id="SM01330">
    <property type="entry name" value="Frizzled"/>
    <property type="match status" value="1"/>
</dbReference>
<feature type="signal peptide" evidence="18">
    <location>
        <begin position="1"/>
        <end position="16"/>
    </location>
</feature>
<dbReference type="KEGG" id="apln:108744150"/>
<dbReference type="RefSeq" id="XP_018335278.1">
    <property type="nucleotide sequence ID" value="XM_018479776.1"/>
</dbReference>
<evidence type="ECO:0000256" key="6">
    <source>
        <dbReference type="ARBA" id="ARBA00022692"/>
    </source>
</evidence>
<feature type="disulfide bond" evidence="15">
    <location>
        <begin position="68"/>
        <end position="106"/>
    </location>
</feature>
<evidence type="ECO:0000256" key="5">
    <source>
        <dbReference type="ARBA" id="ARBA00022687"/>
    </source>
</evidence>
<feature type="disulfide bond" evidence="15">
    <location>
        <begin position="23"/>
        <end position="84"/>
    </location>
</feature>
<feature type="transmembrane region" description="Helical" evidence="17">
    <location>
        <begin position="370"/>
        <end position="389"/>
    </location>
</feature>
<dbReference type="STRING" id="224129.A0A1W4XS35"/>
<reference evidence="22" key="1">
    <citation type="submission" date="2025-08" db="UniProtKB">
        <authorList>
            <consortium name="RefSeq"/>
        </authorList>
    </citation>
    <scope>IDENTIFICATION</scope>
    <source>
        <tissue evidence="22">Entire body</tissue>
    </source>
</reference>
<dbReference type="GO" id="GO:0042813">
    <property type="term" value="F:Wnt receptor activity"/>
    <property type="evidence" value="ECO:0007669"/>
    <property type="project" value="TreeGrafter"/>
</dbReference>
<dbReference type="AlphaFoldDB" id="A0A1W4XS35"/>
<evidence type="ECO:0000256" key="2">
    <source>
        <dbReference type="ARBA" id="ARBA00008077"/>
    </source>
</evidence>